<sequence length="146" mass="15964">MAQWLPTAIFDPTTQTTPNRVLQHQSNCRHSAVPTIAVTVLHQRHNERTPSNRTASSNLGRNEGGPEPCTNSKATERQTSREEQRAPRRRTTSNSHTGGQSALHANCHPTHPGEADAAPSNLGIPDPDVTKCSALKQLQRPQTQPK</sequence>
<evidence type="ECO:0000313" key="2">
    <source>
        <dbReference type="EnsemblPlants" id="EMT13110"/>
    </source>
</evidence>
<feature type="compositionally biased region" description="Polar residues" evidence="1">
    <location>
        <begin position="51"/>
        <end position="60"/>
    </location>
</feature>
<accession>R7W608</accession>
<proteinExistence type="predicted"/>
<protein>
    <submittedName>
        <fullName evidence="2">Uncharacterized protein</fullName>
    </submittedName>
</protein>
<reference evidence="2" key="1">
    <citation type="submission" date="2015-06" db="UniProtKB">
        <authorList>
            <consortium name="EnsemblPlants"/>
        </authorList>
    </citation>
    <scope>IDENTIFICATION</scope>
</reference>
<dbReference type="EnsemblPlants" id="EMT13110">
    <property type="protein sequence ID" value="EMT13110"/>
    <property type="gene ID" value="F775_06527"/>
</dbReference>
<dbReference type="AlphaFoldDB" id="R7W608"/>
<name>R7W608_AEGTA</name>
<evidence type="ECO:0000256" key="1">
    <source>
        <dbReference type="SAM" id="MobiDB-lite"/>
    </source>
</evidence>
<feature type="region of interest" description="Disordered" evidence="1">
    <location>
        <begin position="42"/>
        <end position="129"/>
    </location>
</feature>
<feature type="compositionally biased region" description="Basic and acidic residues" evidence="1">
    <location>
        <begin position="74"/>
        <end position="86"/>
    </location>
</feature>
<organism evidence="2">
    <name type="scientific">Aegilops tauschii</name>
    <name type="common">Tausch's goatgrass</name>
    <name type="synonym">Aegilops squarrosa</name>
    <dbReference type="NCBI Taxonomy" id="37682"/>
    <lineage>
        <taxon>Eukaryota</taxon>
        <taxon>Viridiplantae</taxon>
        <taxon>Streptophyta</taxon>
        <taxon>Embryophyta</taxon>
        <taxon>Tracheophyta</taxon>
        <taxon>Spermatophyta</taxon>
        <taxon>Magnoliopsida</taxon>
        <taxon>Liliopsida</taxon>
        <taxon>Poales</taxon>
        <taxon>Poaceae</taxon>
        <taxon>BOP clade</taxon>
        <taxon>Pooideae</taxon>
        <taxon>Triticodae</taxon>
        <taxon>Triticeae</taxon>
        <taxon>Triticinae</taxon>
        <taxon>Aegilops</taxon>
    </lineage>
</organism>